<dbReference type="OrthoDB" id="2151982at2759"/>
<keyword evidence="3" id="KW-1185">Reference proteome</keyword>
<gene>
    <name evidence="2" type="ORF">EJ04DRAFT_512683</name>
</gene>
<comment type="caution">
    <text evidence="2">The sequence shown here is derived from an EMBL/GenBank/DDBJ whole genome shotgun (WGS) entry which is preliminary data.</text>
</comment>
<organism evidence="2 3">
    <name type="scientific">Polyplosphaeria fusca</name>
    <dbReference type="NCBI Taxonomy" id="682080"/>
    <lineage>
        <taxon>Eukaryota</taxon>
        <taxon>Fungi</taxon>
        <taxon>Dikarya</taxon>
        <taxon>Ascomycota</taxon>
        <taxon>Pezizomycotina</taxon>
        <taxon>Dothideomycetes</taxon>
        <taxon>Pleosporomycetidae</taxon>
        <taxon>Pleosporales</taxon>
        <taxon>Tetraplosphaeriaceae</taxon>
        <taxon>Polyplosphaeria</taxon>
    </lineage>
</organism>
<dbReference type="Proteomes" id="UP000799444">
    <property type="component" value="Unassembled WGS sequence"/>
</dbReference>
<accession>A0A9P4QZ92</accession>
<feature type="region of interest" description="Disordered" evidence="1">
    <location>
        <begin position="1"/>
        <end position="24"/>
    </location>
</feature>
<evidence type="ECO:0000313" key="2">
    <source>
        <dbReference type="EMBL" id="KAF2734185.1"/>
    </source>
</evidence>
<evidence type="ECO:0000256" key="1">
    <source>
        <dbReference type="SAM" id="MobiDB-lite"/>
    </source>
</evidence>
<reference evidence="2" key="1">
    <citation type="journal article" date="2020" name="Stud. Mycol.">
        <title>101 Dothideomycetes genomes: a test case for predicting lifestyles and emergence of pathogens.</title>
        <authorList>
            <person name="Haridas S."/>
            <person name="Albert R."/>
            <person name="Binder M."/>
            <person name="Bloem J."/>
            <person name="Labutti K."/>
            <person name="Salamov A."/>
            <person name="Andreopoulos B."/>
            <person name="Baker S."/>
            <person name="Barry K."/>
            <person name="Bills G."/>
            <person name="Bluhm B."/>
            <person name="Cannon C."/>
            <person name="Castanera R."/>
            <person name="Culley D."/>
            <person name="Daum C."/>
            <person name="Ezra D."/>
            <person name="Gonzalez J."/>
            <person name="Henrissat B."/>
            <person name="Kuo A."/>
            <person name="Liang C."/>
            <person name="Lipzen A."/>
            <person name="Lutzoni F."/>
            <person name="Magnuson J."/>
            <person name="Mondo S."/>
            <person name="Nolan M."/>
            <person name="Ohm R."/>
            <person name="Pangilinan J."/>
            <person name="Park H.-J."/>
            <person name="Ramirez L."/>
            <person name="Alfaro M."/>
            <person name="Sun H."/>
            <person name="Tritt A."/>
            <person name="Yoshinaga Y."/>
            <person name="Zwiers L.-H."/>
            <person name="Turgeon B."/>
            <person name="Goodwin S."/>
            <person name="Spatafora J."/>
            <person name="Crous P."/>
            <person name="Grigoriev I."/>
        </authorList>
    </citation>
    <scope>NUCLEOTIDE SEQUENCE</scope>
    <source>
        <strain evidence="2">CBS 125425</strain>
    </source>
</reference>
<evidence type="ECO:0000313" key="3">
    <source>
        <dbReference type="Proteomes" id="UP000799444"/>
    </source>
</evidence>
<proteinExistence type="predicted"/>
<sequence>MDEPSPTDADIFTSEQPPLPILSDRPTTHPGSCLALSLPLLAHFEKLLPETPALVLSIGSGAGLLEALLLARNLRITGVEVSPSPNRYLPPANHETVLGSRSLHWLADDARVWLFVYPRRVGLVEDYIRIYGYNEARTVIWIGPTSDWEDYRGLFDHRWHVEDMSAADVGGRAWERIAVARSVSHM</sequence>
<dbReference type="AlphaFoldDB" id="A0A9P4QZ92"/>
<dbReference type="InterPro" id="IPR029063">
    <property type="entry name" value="SAM-dependent_MTases_sf"/>
</dbReference>
<name>A0A9P4QZ92_9PLEO</name>
<dbReference type="SUPFAM" id="SSF53335">
    <property type="entry name" value="S-adenosyl-L-methionine-dependent methyltransferases"/>
    <property type="match status" value="1"/>
</dbReference>
<protein>
    <submittedName>
        <fullName evidence="2">Uncharacterized protein</fullName>
    </submittedName>
</protein>
<dbReference type="EMBL" id="ML996151">
    <property type="protein sequence ID" value="KAF2734185.1"/>
    <property type="molecule type" value="Genomic_DNA"/>
</dbReference>